<accession>A0A5S9C1I0</accession>
<name>A0A5S9C1I0_9CAUD</name>
<reference evidence="1 2" key="1">
    <citation type="journal article" date="2019" name="Arch. Virol.">
        <title>A novel jumbo Tenacibaculum maritimum lytic phage with head-fiber-like appendages.</title>
        <authorList>
            <person name="Kawato Y."/>
            <person name="Istiqomah I."/>
            <person name="Gaafar A.Y."/>
            <person name="Hanaoka M."/>
            <person name="Ishimaru K."/>
            <person name="Yasuike M."/>
            <person name="Nishiki I."/>
            <person name="Nakamura Y."/>
            <person name="Fujiwara A."/>
            <person name="Nakai T."/>
        </authorList>
    </citation>
    <scope>NUCLEOTIDE SEQUENCE [LARGE SCALE GENOMIC DNA]</scope>
    <source>
        <strain evidence="1 2">PTm5</strain>
    </source>
</reference>
<dbReference type="EMBL" id="AP019525">
    <property type="protein sequence ID" value="BBI90894.1"/>
    <property type="molecule type" value="Genomic_DNA"/>
</dbReference>
<proteinExistence type="predicted"/>
<organism evidence="1 2">
    <name type="scientific">Tenacibaculum phage PTm5</name>
    <dbReference type="NCBI Taxonomy" id="2547426"/>
    <lineage>
        <taxon>Viruses</taxon>
        <taxon>Duplodnaviria</taxon>
        <taxon>Heunggongvirae</taxon>
        <taxon>Uroviricota</taxon>
        <taxon>Caudoviricetes</taxon>
        <taxon>Shirahamavirus</taxon>
        <taxon>Shirahamavirus PTm1</taxon>
    </lineage>
</organism>
<evidence type="ECO:0000313" key="1">
    <source>
        <dbReference type="EMBL" id="BBI90894.1"/>
    </source>
</evidence>
<sequence length="40" mass="5027">MSWLKPKEKLDEYRNIYREVNTKAVDEAYKRYLDRLYDVN</sequence>
<protein>
    <submittedName>
        <fullName evidence="1">Uncharacterized protein</fullName>
    </submittedName>
</protein>
<dbReference type="Proteomes" id="UP000424080">
    <property type="component" value="Segment"/>
</dbReference>
<evidence type="ECO:0000313" key="2">
    <source>
        <dbReference type="Proteomes" id="UP000424080"/>
    </source>
</evidence>